<name>A0ACC0CGX2_CATRO</name>
<dbReference type="Proteomes" id="UP001060085">
    <property type="component" value="Linkage Group LG01"/>
</dbReference>
<evidence type="ECO:0000313" key="1">
    <source>
        <dbReference type="EMBL" id="KAI5683996.1"/>
    </source>
</evidence>
<evidence type="ECO:0000313" key="2">
    <source>
        <dbReference type="Proteomes" id="UP001060085"/>
    </source>
</evidence>
<organism evidence="1 2">
    <name type="scientific">Catharanthus roseus</name>
    <name type="common">Madagascar periwinkle</name>
    <name type="synonym">Vinca rosea</name>
    <dbReference type="NCBI Taxonomy" id="4058"/>
    <lineage>
        <taxon>Eukaryota</taxon>
        <taxon>Viridiplantae</taxon>
        <taxon>Streptophyta</taxon>
        <taxon>Embryophyta</taxon>
        <taxon>Tracheophyta</taxon>
        <taxon>Spermatophyta</taxon>
        <taxon>Magnoliopsida</taxon>
        <taxon>eudicotyledons</taxon>
        <taxon>Gunneridae</taxon>
        <taxon>Pentapetalae</taxon>
        <taxon>asterids</taxon>
        <taxon>lamiids</taxon>
        <taxon>Gentianales</taxon>
        <taxon>Apocynaceae</taxon>
        <taxon>Rauvolfioideae</taxon>
        <taxon>Vinceae</taxon>
        <taxon>Catharanthinae</taxon>
        <taxon>Catharanthus</taxon>
    </lineage>
</organism>
<protein>
    <submittedName>
        <fullName evidence="1">Uncharacterized protein</fullName>
    </submittedName>
</protein>
<dbReference type="EMBL" id="CM044701">
    <property type="protein sequence ID" value="KAI5683996.1"/>
    <property type="molecule type" value="Genomic_DNA"/>
</dbReference>
<comment type="caution">
    <text evidence="1">The sequence shown here is derived from an EMBL/GenBank/DDBJ whole genome shotgun (WGS) entry which is preliminary data.</text>
</comment>
<reference evidence="2" key="1">
    <citation type="journal article" date="2023" name="Nat. Plants">
        <title>Single-cell RNA sequencing provides a high-resolution roadmap for understanding the multicellular compartmentation of specialized metabolism.</title>
        <authorList>
            <person name="Sun S."/>
            <person name="Shen X."/>
            <person name="Li Y."/>
            <person name="Li Y."/>
            <person name="Wang S."/>
            <person name="Li R."/>
            <person name="Zhang H."/>
            <person name="Shen G."/>
            <person name="Guo B."/>
            <person name="Wei J."/>
            <person name="Xu J."/>
            <person name="St-Pierre B."/>
            <person name="Chen S."/>
            <person name="Sun C."/>
        </authorList>
    </citation>
    <scope>NUCLEOTIDE SEQUENCE [LARGE SCALE GENOMIC DNA]</scope>
</reference>
<gene>
    <name evidence="1" type="ORF">M9H77_05224</name>
</gene>
<proteinExistence type="predicted"/>
<keyword evidence="2" id="KW-1185">Reference proteome</keyword>
<accession>A0ACC0CGX2</accession>
<sequence length="135" mass="15746">MLRMRSRHYENLAQQINGAENRLSDQLLGAFCSVYVPFVSSVFVQSKENKETGIWIRRLNVELAVLYDVYGNWHSCLLAAEELKENQNIHNVNSEEKFFLKRFWTLCNSGFLSLFATGHLLLFLGVLQRFVYLHT</sequence>